<evidence type="ECO:0000313" key="1">
    <source>
        <dbReference type="EMBL" id="KRH95269.1"/>
    </source>
</evidence>
<organism evidence="1 2">
    <name type="scientific">Pseudoloma neurophilia</name>
    <dbReference type="NCBI Taxonomy" id="146866"/>
    <lineage>
        <taxon>Eukaryota</taxon>
        <taxon>Fungi</taxon>
        <taxon>Fungi incertae sedis</taxon>
        <taxon>Microsporidia</taxon>
        <taxon>Pseudoloma</taxon>
    </lineage>
</organism>
<dbReference type="VEuPathDB" id="MicrosporidiaDB:M153_1100068910"/>
<name>A0A0R0M588_9MICR</name>
<accession>A0A0R0M588</accession>
<evidence type="ECO:0000313" key="2">
    <source>
        <dbReference type="Proteomes" id="UP000051530"/>
    </source>
</evidence>
<dbReference type="EMBL" id="LGUB01000002">
    <property type="protein sequence ID" value="KRH95269.1"/>
    <property type="molecule type" value="Genomic_DNA"/>
</dbReference>
<gene>
    <name evidence="1" type="ORF">M153_1100068910</name>
</gene>
<comment type="caution">
    <text evidence="1">The sequence shown here is derived from an EMBL/GenBank/DDBJ whole genome shotgun (WGS) entry which is preliminary data.</text>
</comment>
<dbReference type="AlphaFoldDB" id="A0A0R0M588"/>
<protein>
    <submittedName>
        <fullName evidence="1">Uncharacterized protein</fullName>
    </submittedName>
</protein>
<proteinExistence type="predicted"/>
<sequence length="44" mass="5266">MLNICLKKLYDKIFRKFFICDKIYRCDALINVVQTVKSLDVQII</sequence>
<keyword evidence="2" id="KW-1185">Reference proteome</keyword>
<reference evidence="1 2" key="1">
    <citation type="submission" date="2015-07" db="EMBL/GenBank/DDBJ databases">
        <title>The genome of Pseudoloma neurophilia, a relevant intracellular parasite of the zebrafish.</title>
        <authorList>
            <person name="Ndikumana S."/>
            <person name="Pelin A."/>
            <person name="Sanders J."/>
            <person name="Corradi N."/>
        </authorList>
    </citation>
    <scope>NUCLEOTIDE SEQUENCE [LARGE SCALE GENOMIC DNA]</scope>
    <source>
        <strain evidence="1 2">MK1</strain>
    </source>
</reference>
<dbReference type="Proteomes" id="UP000051530">
    <property type="component" value="Unassembled WGS sequence"/>
</dbReference>